<dbReference type="Proteomes" id="UP001280121">
    <property type="component" value="Unassembled WGS sequence"/>
</dbReference>
<proteinExistence type="predicted"/>
<keyword evidence="6" id="KW-1185">Reference proteome</keyword>
<evidence type="ECO:0000256" key="2">
    <source>
        <dbReference type="ARBA" id="ARBA00022771"/>
    </source>
</evidence>
<dbReference type="EMBL" id="JANJYI010000008">
    <property type="protein sequence ID" value="KAK2638066.1"/>
    <property type="molecule type" value="Genomic_DNA"/>
</dbReference>
<dbReference type="InterPro" id="IPR006564">
    <property type="entry name" value="Znf_PMZ"/>
</dbReference>
<protein>
    <recommendedName>
        <fullName evidence="4">Zinc finger PMZ-type domain-containing protein</fullName>
    </recommendedName>
</protein>
<keyword evidence="1" id="KW-0479">Metal-binding</keyword>
<evidence type="ECO:0000256" key="3">
    <source>
        <dbReference type="ARBA" id="ARBA00022833"/>
    </source>
</evidence>
<dbReference type="Pfam" id="PF10551">
    <property type="entry name" value="MULE"/>
    <property type="match status" value="1"/>
</dbReference>
<reference evidence="5" key="1">
    <citation type="journal article" date="2023" name="Plant J.">
        <title>Genome sequences and population genomics provide insights into the demographic history, inbreeding, and mutation load of two 'living fossil' tree species of Dipteronia.</title>
        <authorList>
            <person name="Feng Y."/>
            <person name="Comes H.P."/>
            <person name="Chen J."/>
            <person name="Zhu S."/>
            <person name="Lu R."/>
            <person name="Zhang X."/>
            <person name="Li P."/>
            <person name="Qiu J."/>
            <person name="Olsen K.M."/>
            <person name="Qiu Y."/>
        </authorList>
    </citation>
    <scope>NUCLEOTIDE SEQUENCE</scope>
    <source>
        <strain evidence="5">KIB01</strain>
    </source>
</reference>
<evidence type="ECO:0000259" key="4">
    <source>
        <dbReference type="SMART" id="SM00575"/>
    </source>
</evidence>
<sequence>MTILGLDGCFIKGHHVRHLLIAIGVDPENQMYLVAYALVESECRETWLWFLELLGIDLELNNSYGIVWIIDKQKGLTYAIRELFPHFEHRLCVKHFYNNFKASHKGLMLKQLLWGATKCKTKQGWNYVYQVKENGGDQFMVNIEQKSCSWNKWQLIGILCIHRMTALLTSNRDPLDS</sequence>
<gene>
    <name evidence="5" type="ORF">Ddye_025861</name>
</gene>
<feature type="domain" description="Zinc finger PMZ-type" evidence="4">
    <location>
        <begin position="146"/>
        <end position="173"/>
    </location>
</feature>
<keyword evidence="2" id="KW-0863">Zinc-finger</keyword>
<dbReference type="AlphaFoldDB" id="A0AAD9TL62"/>
<dbReference type="GO" id="GO:0008270">
    <property type="term" value="F:zinc ion binding"/>
    <property type="evidence" value="ECO:0007669"/>
    <property type="project" value="UniProtKB-KW"/>
</dbReference>
<evidence type="ECO:0000256" key="1">
    <source>
        <dbReference type="ARBA" id="ARBA00022723"/>
    </source>
</evidence>
<accession>A0AAD9TL62</accession>
<dbReference type="InterPro" id="IPR018289">
    <property type="entry name" value="MULE_transposase_dom"/>
</dbReference>
<evidence type="ECO:0000313" key="5">
    <source>
        <dbReference type="EMBL" id="KAK2638066.1"/>
    </source>
</evidence>
<dbReference type="Pfam" id="PF04434">
    <property type="entry name" value="SWIM"/>
    <property type="match status" value="1"/>
</dbReference>
<dbReference type="PANTHER" id="PTHR31973">
    <property type="entry name" value="POLYPROTEIN, PUTATIVE-RELATED"/>
    <property type="match status" value="1"/>
</dbReference>
<dbReference type="InterPro" id="IPR007527">
    <property type="entry name" value="Znf_SWIM"/>
</dbReference>
<organism evidence="5 6">
    <name type="scientific">Dipteronia dyeriana</name>
    <dbReference type="NCBI Taxonomy" id="168575"/>
    <lineage>
        <taxon>Eukaryota</taxon>
        <taxon>Viridiplantae</taxon>
        <taxon>Streptophyta</taxon>
        <taxon>Embryophyta</taxon>
        <taxon>Tracheophyta</taxon>
        <taxon>Spermatophyta</taxon>
        <taxon>Magnoliopsida</taxon>
        <taxon>eudicotyledons</taxon>
        <taxon>Gunneridae</taxon>
        <taxon>Pentapetalae</taxon>
        <taxon>rosids</taxon>
        <taxon>malvids</taxon>
        <taxon>Sapindales</taxon>
        <taxon>Sapindaceae</taxon>
        <taxon>Hippocastanoideae</taxon>
        <taxon>Acereae</taxon>
        <taxon>Dipteronia</taxon>
    </lineage>
</organism>
<dbReference type="SMART" id="SM00575">
    <property type="entry name" value="ZnF_PMZ"/>
    <property type="match status" value="1"/>
</dbReference>
<dbReference type="PANTHER" id="PTHR31973:SF187">
    <property type="entry name" value="MUTATOR TRANSPOSASE MUDRA PROTEIN"/>
    <property type="match status" value="1"/>
</dbReference>
<comment type="caution">
    <text evidence="5">The sequence shown here is derived from an EMBL/GenBank/DDBJ whole genome shotgun (WGS) entry which is preliminary data.</text>
</comment>
<evidence type="ECO:0000313" key="6">
    <source>
        <dbReference type="Proteomes" id="UP001280121"/>
    </source>
</evidence>
<keyword evidence="3" id="KW-0862">Zinc</keyword>
<name>A0AAD9TL62_9ROSI</name>